<comment type="caution">
    <text evidence="2">The sequence shown here is derived from an EMBL/GenBank/DDBJ whole genome shotgun (WGS) entry which is preliminary data.</text>
</comment>
<dbReference type="EMBL" id="VSSQ01034571">
    <property type="protein sequence ID" value="MPM86569.1"/>
    <property type="molecule type" value="Genomic_DNA"/>
</dbReference>
<accession>A0A645DBI1</accession>
<reference evidence="2" key="1">
    <citation type="submission" date="2019-08" db="EMBL/GenBank/DDBJ databases">
        <authorList>
            <person name="Kucharzyk K."/>
            <person name="Murdoch R.W."/>
            <person name="Higgins S."/>
            <person name="Loffler F."/>
        </authorList>
    </citation>
    <scope>NUCLEOTIDE SEQUENCE</scope>
</reference>
<feature type="compositionally biased region" description="Basic and acidic residues" evidence="1">
    <location>
        <begin position="145"/>
        <end position="169"/>
    </location>
</feature>
<feature type="region of interest" description="Disordered" evidence="1">
    <location>
        <begin position="99"/>
        <end position="130"/>
    </location>
</feature>
<dbReference type="AlphaFoldDB" id="A0A645DBI1"/>
<organism evidence="2">
    <name type="scientific">bioreactor metagenome</name>
    <dbReference type="NCBI Taxonomy" id="1076179"/>
    <lineage>
        <taxon>unclassified sequences</taxon>
        <taxon>metagenomes</taxon>
        <taxon>ecological metagenomes</taxon>
    </lineage>
</organism>
<evidence type="ECO:0000313" key="2">
    <source>
        <dbReference type="EMBL" id="MPM86569.1"/>
    </source>
</evidence>
<proteinExistence type="predicted"/>
<evidence type="ECO:0000256" key="1">
    <source>
        <dbReference type="SAM" id="MobiDB-lite"/>
    </source>
</evidence>
<feature type="region of interest" description="Disordered" evidence="1">
    <location>
        <begin position="145"/>
        <end position="194"/>
    </location>
</feature>
<sequence length="194" mass="22252">MERFVHFRDELVGGHALTPFRFRLQVDHSLEHLRRRGVRGGICPSSLAVDRFHFGEALDQLVLSLQQLGGFCDRHPRQGGRHIKERALIQGRHELRAQAGRRVDRQCQDSYSHSDGGFLPLHHPGDDRSVQPDQEAIHRILGLRHDPPADEQQHQDRHQGDREEGRAGHGEGLGEGERREQPALLRFQGEHRQE</sequence>
<name>A0A645DBI1_9ZZZZ</name>
<gene>
    <name evidence="2" type="ORF">SDC9_133658</name>
</gene>
<protein>
    <submittedName>
        <fullName evidence="2">Uncharacterized protein</fullName>
    </submittedName>
</protein>